<evidence type="ECO:0000313" key="4">
    <source>
        <dbReference type="Proteomes" id="UP000033772"/>
    </source>
</evidence>
<protein>
    <submittedName>
        <fullName evidence="3">Sodium:proton antiporter</fullName>
    </submittedName>
</protein>
<feature type="transmembrane region" description="Helical" evidence="2">
    <location>
        <begin position="73"/>
        <end position="93"/>
    </location>
</feature>
<reference evidence="3" key="1">
    <citation type="submission" date="2016-10" db="EMBL/GenBank/DDBJ databases">
        <title>Draft Genome Sequence of Nocardioides luteus Strain BAFB, an Alkane-Degrading Bacterium Isolated from JP-7 Polluted Soil.</title>
        <authorList>
            <person name="Brown L."/>
            <person name="Ruiz O.N."/>
            <person name="Gunasekera T."/>
        </authorList>
    </citation>
    <scope>NUCLEOTIDE SEQUENCE [LARGE SCALE GENOMIC DNA]</scope>
    <source>
        <strain evidence="3">BAFB</strain>
    </source>
</reference>
<evidence type="ECO:0000256" key="1">
    <source>
        <dbReference type="SAM" id="MobiDB-lite"/>
    </source>
</evidence>
<feature type="transmembrane region" description="Helical" evidence="2">
    <location>
        <begin position="114"/>
        <end position="135"/>
    </location>
</feature>
<evidence type="ECO:0000313" key="3">
    <source>
        <dbReference type="EMBL" id="OIJ26292.1"/>
    </source>
</evidence>
<keyword evidence="2" id="KW-1133">Transmembrane helix</keyword>
<accession>A0A1J4N401</accession>
<gene>
    <name evidence="3" type="ORF">UG56_013685</name>
</gene>
<dbReference type="OrthoDB" id="3625784at2"/>
<sequence length="172" mass="18800">MGASRFDGDEIDDDETIDGGGPDEGPEQRITRNWNELLQELRVLQTGVQILTGFLLTVPFSPRFPDLSEHQQSLYLVVLVGSVITTSLIIAPVSFHRMLFRRRQRRWLVTASHICARAGLVGFAIVSALVVLLVFDVVLSLGAAIIAAIGVLVLFVSLWAGLPLANGRNNSH</sequence>
<dbReference type="InterPro" id="IPR036259">
    <property type="entry name" value="MFS_trans_sf"/>
</dbReference>
<comment type="caution">
    <text evidence="3">The sequence shown here is derived from an EMBL/GenBank/DDBJ whole genome shotgun (WGS) entry which is preliminary data.</text>
</comment>
<dbReference type="InterPro" id="IPR046291">
    <property type="entry name" value="DUF6328"/>
</dbReference>
<proteinExistence type="predicted"/>
<feature type="region of interest" description="Disordered" evidence="1">
    <location>
        <begin position="1"/>
        <end position="28"/>
    </location>
</feature>
<keyword evidence="4" id="KW-1185">Reference proteome</keyword>
<keyword evidence="2" id="KW-0472">Membrane</keyword>
<organism evidence="3 4">
    <name type="scientific">Nocardioides luteus</name>
    <dbReference type="NCBI Taxonomy" id="1844"/>
    <lineage>
        <taxon>Bacteria</taxon>
        <taxon>Bacillati</taxon>
        <taxon>Actinomycetota</taxon>
        <taxon>Actinomycetes</taxon>
        <taxon>Propionibacteriales</taxon>
        <taxon>Nocardioidaceae</taxon>
        <taxon>Nocardioides</taxon>
    </lineage>
</organism>
<dbReference type="AlphaFoldDB" id="A0A1J4N401"/>
<dbReference type="STRING" id="1844.UG56_013685"/>
<dbReference type="Proteomes" id="UP000033772">
    <property type="component" value="Unassembled WGS sequence"/>
</dbReference>
<feature type="transmembrane region" description="Helical" evidence="2">
    <location>
        <begin position="141"/>
        <end position="162"/>
    </location>
</feature>
<keyword evidence="2" id="KW-0812">Transmembrane</keyword>
<dbReference type="RefSeq" id="WP_052693724.1">
    <property type="nucleotide sequence ID" value="NZ_JZDQ02000017.1"/>
</dbReference>
<dbReference type="Pfam" id="PF19853">
    <property type="entry name" value="DUF6328"/>
    <property type="match status" value="1"/>
</dbReference>
<evidence type="ECO:0000256" key="2">
    <source>
        <dbReference type="SAM" id="Phobius"/>
    </source>
</evidence>
<dbReference type="SUPFAM" id="SSF103473">
    <property type="entry name" value="MFS general substrate transporter"/>
    <property type="match status" value="1"/>
</dbReference>
<name>A0A1J4N401_9ACTN</name>
<dbReference type="EMBL" id="JZDQ02000017">
    <property type="protein sequence ID" value="OIJ26292.1"/>
    <property type="molecule type" value="Genomic_DNA"/>
</dbReference>